<keyword evidence="3" id="KW-1185">Reference proteome</keyword>
<dbReference type="OrthoDB" id="5457135at2"/>
<evidence type="ECO:0000256" key="1">
    <source>
        <dbReference type="SAM" id="Phobius"/>
    </source>
</evidence>
<keyword evidence="1" id="KW-1133">Transmembrane helix</keyword>
<feature type="transmembrane region" description="Helical" evidence="1">
    <location>
        <begin position="117"/>
        <end position="137"/>
    </location>
</feature>
<keyword evidence="1" id="KW-0472">Membrane</keyword>
<keyword evidence="1" id="KW-0812">Transmembrane</keyword>
<dbReference type="RefSeq" id="WP_135193170.1">
    <property type="nucleotide sequence ID" value="NZ_SPVH01000001.1"/>
</dbReference>
<sequence length="147" mass="15402">MTPPANPALWLAGAGSIAAGVAHLACIVGGPGWYRFFGAGEGMARAVEQGRWQPHVMTAGIAIVLFGWAYFAFAAAGQAPRPPLLRIGLIAITLVLLLRAAAAFVPGVWRAEHSPTFITVSSLIVLVLGLAFLIGTIKAWPTLSMRT</sequence>
<proteinExistence type="predicted"/>
<dbReference type="Proteomes" id="UP000298216">
    <property type="component" value="Unassembled WGS sequence"/>
</dbReference>
<feature type="transmembrane region" description="Helical" evidence="1">
    <location>
        <begin position="56"/>
        <end position="77"/>
    </location>
</feature>
<gene>
    <name evidence="2" type="ORF">EGY25_00850</name>
</gene>
<evidence type="ECO:0000313" key="3">
    <source>
        <dbReference type="Proteomes" id="UP000298216"/>
    </source>
</evidence>
<protein>
    <submittedName>
        <fullName evidence="2">Uncharacterized protein</fullName>
    </submittedName>
</protein>
<dbReference type="AlphaFoldDB" id="A0A4Y9S1Y2"/>
<evidence type="ECO:0000313" key="2">
    <source>
        <dbReference type="EMBL" id="TFW15173.1"/>
    </source>
</evidence>
<organism evidence="2 3">
    <name type="scientific">Brevundimonas intermedia</name>
    <dbReference type="NCBI Taxonomy" id="74315"/>
    <lineage>
        <taxon>Bacteria</taxon>
        <taxon>Pseudomonadati</taxon>
        <taxon>Pseudomonadota</taxon>
        <taxon>Alphaproteobacteria</taxon>
        <taxon>Caulobacterales</taxon>
        <taxon>Caulobacteraceae</taxon>
        <taxon>Brevundimonas</taxon>
    </lineage>
</organism>
<name>A0A4Y9S1Y2_9CAUL</name>
<accession>A0A4Y9S1Y2</accession>
<dbReference type="EMBL" id="SPVH01000001">
    <property type="protein sequence ID" value="TFW15173.1"/>
    <property type="molecule type" value="Genomic_DNA"/>
</dbReference>
<comment type="caution">
    <text evidence="2">The sequence shown here is derived from an EMBL/GenBank/DDBJ whole genome shotgun (WGS) entry which is preliminary data.</text>
</comment>
<feature type="transmembrane region" description="Helical" evidence="1">
    <location>
        <begin position="84"/>
        <end position="105"/>
    </location>
</feature>
<reference evidence="2 3" key="1">
    <citation type="submission" date="2019-03" db="EMBL/GenBank/DDBJ databases">
        <title>Draft genome of Brevundimonas sp. a heavy metal resistant soil bacteria.</title>
        <authorList>
            <person name="Soto J."/>
        </authorList>
    </citation>
    <scope>NUCLEOTIDE SEQUENCE [LARGE SCALE GENOMIC DNA]</scope>
    <source>
        <strain evidence="2 3">B-10</strain>
    </source>
</reference>